<dbReference type="InterPro" id="IPR004474">
    <property type="entry name" value="LytR_CpsA_psr"/>
</dbReference>
<keyword evidence="2" id="KW-0812">Transmembrane</keyword>
<keyword evidence="3" id="KW-0735">Signal-anchor</keyword>
<dbReference type="PANTHER" id="PTHR33392:SF3">
    <property type="entry name" value="POLYISOPRENYL-TEICHOIC ACID--PEPTIDOGLYCAN TEICHOIC ACID TRANSFERASE TAGT"/>
    <property type="match status" value="1"/>
</dbReference>
<dbReference type="EMBL" id="CP021920">
    <property type="protein sequence ID" value="ASB87120.1"/>
    <property type="molecule type" value="Genomic_DNA"/>
</dbReference>
<keyword evidence="4" id="KW-0472">Membrane</keyword>
<evidence type="ECO:0000256" key="4">
    <source>
        <dbReference type="ARBA" id="ARBA00022989"/>
    </source>
</evidence>
<comment type="similarity">
    <text evidence="1">Belongs to the LytR/CpsA/Psr (LCP) family.</text>
</comment>
<evidence type="ECO:0000313" key="7">
    <source>
        <dbReference type="Proteomes" id="UP000196877"/>
    </source>
</evidence>
<dbReference type="GeneID" id="92855400"/>
<dbReference type="NCBIfam" id="TIGR00350">
    <property type="entry name" value="lytR_cpsA_psr"/>
    <property type="match status" value="1"/>
</dbReference>
<dbReference type="Proteomes" id="UP000196877">
    <property type="component" value="Chromosome"/>
</dbReference>
<dbReference type="PANTHER" id="PTHR33392">
    <property type="entry name" value="POLYISOPRENYL-TEICHOIC ACID--PEPTIDOGLYCAN TEICHOIC ACID TRANSFERASE TAGU"/>
    <property type="match status" value="1"/>
</dbReference>
<gene>
    <name evidence="6" type="ORF">S101395_00565</name>
</gene>
<proteinExistence type="inferred from homology"/>
<evidence type="ECO:0000256" key="3">
    <source>
        <dbReference type="ARBA" id="ARBA00022968"/>
    </source>
</evidence>
<evidence type="ECO:0000256" key="1">
    <source>
        <dbReference type="ARBA" id="ARBA00006068"/>
    </source>
</evidence>
<dbReference type="InterPro" id="IPR050922">
    <property type="entry name" value="LytR/CpsA/Psr_CW_biosynth"/>
</dbReference>
<evidence type="ECO:0000256" key="2">
    <source>
        <dbReference type="ARBA" id="ARBA00022692"/>
    </source>
</evidence>
<protein>
    <submittedName>
        <fullName evidence="6">Transcriptional regulator YwtF</fullName>
    </submittedName>
</protein>
<dbReference type="Pfam" id="PF03816">
    <property type="entry name" value="LytR_cpsA_psr"/>
    <property type="match status" value="1"/>
</dbReference>
<dbReference type="Gene3D" id="3.30.420.590">
    <property type="match status" value="1"/>
</dbReference>
<evidence type="ECO:0000313" key="6">
    <source>
        <dbReference type="EMBL" id="ASB87120.1"/>
    </source>
</evidence>
<sequence length="318" mass="35399">MSRSQRTKKRKLRKWVKYSLFLIVLLITATAAAGGYAYFKVASASKEAQISLARGSQSVKRIQEFNPSKDNFSILMMGIDARPGQDMNKERSDAMVLATFNRKDKSVKLLSIPRDSYVNIPGRGFDKITHAHSLGGRDLSVEAVENLLDIPVDYVIDANFTAFREIVDELGGVPVTIKNDYVVKQITKDTKGKVNLKTGSQTLNGEEALAYVRTRKADTDLMRGQRQMEVLKAVIDKSKSVTSIPAYDDILDTLGKNVSMNLSLNEAIGLLPFVSSITSVDTLQLKGTDYQPSNVYYFKLDEENLAETKQILKQQLGM</sequence>
<evidence type="ECO:0000259" key="5">
    <source>
        <dbReference type="Pfam" id="PF03816"/>
    </source>
</evidence>
<accession>A0ABM6LCU8</accession>
<organism evidence="6 7">
    <name type="scientific">Bacillus sonorensis</name>
    <dbReference type="NCBI Taxonomy" id="119858"/>
    <lineage>
        <taxon>Bacteria</taxon>
        <taxon>Bacillati</taxon>
        <taxon>Bacillota</taxon>
        <taxon>Bacilli</taxon>
        <taxon>Bacillales</taxon>
        <taxon>Bacillaceae</taxon>
        <taxon>Bacillus</taxon>
    </lineage>
</organism>
<name>A0ABM6LCU8_9BACI</name>
<reference evidence="6 7" key="1">
    <citation type="submission" date="2017-06" db="EMBL/GenBank/DDBJ databases">
        <title>Genome sequence of Bacillus sonorensis strain SRCM101395.</title>
        <authorList>
            <person name="Cho S.H."/>
        </authorList>
    </citation>
    <scope>NUCLEOTIDE SEQUENCE [LARGE SCALE GENOMIC DNA]</scope>
    <source>
        <strain evidence="6 7">SRCM101395</strain>
    </source>
</reference>
<dbReference type="Gene3D" id="3.40.630.190">
    <property type="entry name" value="LCP protein"/>
    <property type="match status" value="1"/>
</dbReference>
<keyword evidence="7" id="KW-1185">Reference proteome</keyword>
<keyword evidence="4" id="KW-1133">Transmembrane helix</keyword>
<feature type="domain" description="Cell envelope-related transcriptional attenuator" evidence="5">
    <location>
        <begin position="91"/>
        <end position="239"/>
    </location>
</feature>
<dbReference type="RefSeq" id="WP_006639312.1">
    <property type="nucleotide sequence ID" value="NZ_BORD01000001.1"/>
</dbReference>